<name>A0A6J4P3V6_9RHOB</name>
<evidence type="ECO:0000313" key="2">
    <source>
        <dbReference type="EMBL" id="CAA9405433.1"/>
    </source>
</evidence>
<dbReference type="InterPro" id="IPR027417">
    <property type="entry name" value="P-loop_NTPase"/>
</dbReference>
<gene>
    <name evidence="2" type="ORF">AVDCRST_MAG15-1281</name>
</gene>
<keyword evidence="2" id="KW-0808">Transferase</keyword>
<organism evidence="2">
    <name type="scientific">uncultured Rubellimicrobium sp</name>
    <dbReference type="NCBI Taxonomy" id="543078"/>
    <lineage>
        <taxon>Bacteria</taxon>
        <taxon>Pseudomonadati</taxon>
        <taxon>Pseudomonadota</taxon>
        <taxon>Alphaproteobacteria</taxon>
        <taxon>Rhodobacterales</taxon>
        <taxon>Roseobacteraceae</taxon>
        <taxon>Rubellimicrobium</taxon>
        <taxon>environmental samples</taxon>
    </lineage>
</organism>
<protein>
    <submittedName>
        <fullName evidence="2">HPr kinase/phosphorylase</fullName>
        <ecNumber evidence="2">2.7.1.-</ecNumber>
        <ecNumber evidence="2">2.7.4.-</ecNumber>
    </submittedName>
</protein>
<dbReference type="EC" id="2.7.4.-" evidence="2"/>
<dbReference type="InterPro" id="IPR011104">
    <property type="entry name" value="Hpr_kin/Pase_C"/>
</dbReference>
<dbReference type="EMBL" id="CADCUU010000177">
    <property type="protein sequence ID" value="CAA9405433.1"/>
    <property type="molecule type" value="Genomic_DNA"/>
</dbReference>
<sequence>MTQSGTPLVLHATCVAWEGRAVLIRGASGAGKSALGLELMAWGCGLVADDRTELWAREGRLMARCPVAIRGLIEARGVGILRAEAVEEAEVVVVADLGEVEGERLPPWRSVTLLNVTLPLLRKPLNGTFGGPILQFLKAGRAEPAPPRTP</sequence>
<dbReference type="AlphaFoldDB" id="A0A6J4P3V6"/>
<proteinExistence type="predicted"/>
<dbReference type="CDD" id="cd01918">
    <property type="entry name" value="HprK_C"/>
    <property type="match status" value="1"/>
</dbReference>
<accession>A0A6J4P3V6</accession>
<dbReference type="SUPFAM" id="SSF53795">
    <property type="entry name" value="PEP carboxykinase-like"/>
    <property type="match status" value="1"/>
</dbReference>
<evidence type="ECO:0000259" key="1">
    <source>
        <dbReference type="Pfam" id="PF07475"/>
    </source>
</evidence>
<dbReference type="Pfam" id="PF07475">
    <property type="entry name" value="Hpr_kinase_C"/>
    <property type="match status" value="1"/>
</dbReference>
<dbReference type="GO" id="GO:0005524">
    <property type="term" value="F:ATP binding"/>
    <property type="evidence" value="ECO:0007669"/>
    <property type="project" value="InterPro"/>
</dbReference>
<dbReference type="GO" id="GO:0006109">
    <property type="term" value="P:regulation of carbohydrate metabolic process"/>
    <property type="evidence" value="ECO:0007669"/>
    <property type="project" value="InterPro"/>
</dbReference>
<feature type="domain" description="HPr kinase/phosphorylase C-terminal" evidence="1">
    <location>
        <begin position="9"/>
        <end position="84"/>
    </location>
</feature>
<dbReference type="GO" id="GO:0000155">
    <property type="term" value="F:phosphorelay sensor kinase activity"/>
    <property type="evidence" value="ECO:0007669"/>
    <property type="project" value="InterPro"/>
</dbReference>
<reference evidence="2" key="1">
    <citation type="submission" date="2020-02" db="EMBL/GenBank/DDBJ databases">
        <authorList>
            <person name="Meier V. D."/>
        </authorList>
    </citation>
    <scope>NUCLEOTIDE SEQUENCE</scope>
    <source>
        <strain evidence="2">AVDCRST_MAG15</strain>
    </source>
</reference>
<dbReference type="EC" id="2.7.1.-" evidence="2"/>
<keyword evidence="2" id="KW-0418">Kinase</keyword>
<dbReference type="Gene3D" id="3.40.50.300">
    <property type="entry name" value="P-loop containing nucleotide triphosphate hydrolases"/>
    <property type="match status" value="1"/>
</dbReference>